<dbReference type="RefSeq" id="WP_186441000.1">
    <property type="nucleotide sequence ID" value="NZ_LT828540.1"/>
</dbReference>
<keyword evidence="3" id="KW-0378">Hydrolase</keyword>
<dbReference type="GO" id="GO:0016787">
    <property type="term" value="F:hydrolase activity"/>
    <property type="evidence" value="ECO:0007669"/>
    <property type="project" value="UniProtKB-KW"/>
</dbReference>
<feature type="compositionally biased region" description="Basic and acidic residues" evidence="1">
    <location>
        <begin position="327"/>
        <end position="344"/>
    </location>
</feature>
<dbReference type="PROSITE" id="PS51833">
    <property type="entry name" value="HDOD"/>
    <property type="match status" value="1"/>
</dbReference>
<evidence type="ECO:0000313" key="3">
    <source>
        <dbReference type="EMBL" id="SLM29809.1"/>
    </source>
</evidence>
<evidence type="ECO:0000313" key="4">
    <source>
        <dbReference type="Proteomes" id="UP000191931"/>
    </source>
</evidence>
<dbReference type="InterPro" id="IPR052340">
    <property type="entry name" value="RNase_Y/CdgJ"/>
</dbReference>
<dbReference type="STRING" id="1246637.MTBBW1_20006"/>
<dbReference type="Pfam" id="PF08668">
    <property type="entry name" value="HDOD"/>
    <property type="match status" value="1"/>
</dbReference>
<dbReference type="InterPro" id="IPR013976">
    <property type="entry name" value="HDOD"/>
</dbReference>
<dbReference type="EMBL" id="FWEV01000112">
    <property type="protein sequence ID" value="SLM29809.1"/>
    <property type="molecule type" value="Genomic_DNA"/>
</dbReference>
<feature type="region of interest" description="Disordered" evidence="1">
    <location>
        <begin position="327"/>
        <end position="356"/>
    </location>
</feature>
<protein>
    <submittedName>
        <fullName evidence="3">Putative Metal dependent phosphohydrolase (HD domain protein)</fullName>
    </submittedName>
</protein>
<dbReference type="Gene3D" id="1.10.3210.10">
    <property type="entry name" value="Hypothetical protein af1432"/>
    <property type="match status" value="1"/>
</dbReference>
<keyword evidence="4" id="KW-1185">Reference proteome</keyword>
<accession>A0A1W1HBJ1</accession>
<reference evidence="3 4" key="1">
    <citation type="submission" date="2017-03" db="EMBL/GenBank/DDBJ databases">
        <authorList>
            <person name="Afonso C.L."/>
            <person name="Miller P.J."/>
            <person name="Scott M.A."/>
            <person name="Spackman E."/>
            <person name="Goraichik I."/>
            <person name="Dimitrov K.M."/>
            <person name="Suarez D.L."/>
            <person name="Swayne D.E."/>
        </authorList>
    </citation>
    <scope>NUCLEOTIDE SEQUENCE [LARGE SCALE GENOMIC DNA]</scope>
    <source>
        <strain evidence="3">PRJEB14757</strain>
    </source>
</reference>
<proteinExistence type="predicted"/>
<organism evidence="3 4">
    <name type="scientific">Desulfamplus magnetovallimortis</name>
    <dbReference type="NCBI Taxonomy" id="1246637"/>
    <lineage>
        <taxon>Bacteria</taxon>
        <taxon>Pseudomonadati</taxon>
        <taxon>Thermodesulfobacteriota</taxon>
        <taxon>Desulfobacteria</taxon>
        <taxon>Desulfobacterales</taxon>
        <taxon>Desulfobacteraceae</taxon>
        <taxon>Desulfamplus</taxon>
    </lineage>
</organism>
<dbReference type="SUPFAM" id="SSF109604">
    <property type="entry name" value="HD-domain/PDEase-like"/>
    <property type="match status" value="1"/>
</dbReference>
<sequence length="375" mass="41866">MKSKKTVTDELRSSNPGDINMPYKNIMADIIAQEIIDSGIKIPSLPSSAEHLMKMVQQPVDKIDIIELEKLVERDPVLFAQILNLANSPYYGTGIEITGLRTALMRIGLSESIFALYMYLFKSALPPFPDLSGFSDKEFWEESWACAIANRRLGDPRLLVESLPGELYISGLLQGIGKLILAVYDPAAFNKCIAVARKTGTPLHEAEFKIFKTTGGLLASKILASWHLPEKICAAVAYWPSPEFADPEYREIAALTQFACSIVRLSGLVETCENTPGVSTSSALADLSNTYLLKNGSSSFASTGKQYKIVQEIVSLLENHFDLVNKEKSENSPDKNRKEKNIKNEKKRSLKRETEKHHGFTENSDFFSWVRAFFK</sequence>
<evidence type="ECO:0000259" key="2">
    <source>
        <dbReference type="PROSITE" id="PS51833"/>
    </source>
</evidence>
<feature type="domain" description="HDOD" evidence="2">
    <location>
        <begin position="42"/>
        <end position="242"/>
    </location>
</feature>
<dbReference type="PANTHER" id="PTHR33525">
    <property type="match status" value="1"/>
</dbReference>
<dbReference type="AlphaFoldDB" id="A0A1W1HBJ1"/>
<gene>
    <name evidence="3" type="ORF">MTBBW1_20006</name>
</gene>
<dbReference type="PANTHER" id="PTHR33525:SF3">
    <property type="entry name" value="RIBONUCLEASE Y"/>
    <property type="match status" value="1"/>
</dbReference>
<dbReference type="Proteomes" id="UP000191931">
    <property type="component" value="Unassembled WGS sequence"/>
</dbReference>
<name>A0A1W1HBJ1_9BACT</name>
<evidence type="ECO:0000256" key="1">
    <source>
        <dbReference type="SAM" id="MobiDB-lite"/>
    </source>
</evidence>